<dbReference type="GO" id="GO:0000030">
    <property type="term" value="F:mannosyltransferase activity"/>
    <property type="evidence" value="ECO:0007669"/>
    <property type="project" value="TreeGrafter"/>
</dbReference>
<feature type="transmembrane region" description="Helical" evidence="9">
    <location>
        <begin position="223"/>
        <end position="244"/>
    </location>
</feature>
<evidence type="ECO:0000313" key="11">
    <source>
        <dbReference type="EMBL" id="TGL38393.1"/>
    </source>
</evidence>
<gene>
    <name evidence="10" type="ORF">EHO57_00815</name>
    <name evidence="11" type="ORF">EHQ53_16575</name>
</gene>
<dbReference type="RefSeq" id="WP_135646890.1">
    <property type="nucleotide sequence ID" value="NZ_RQER01000001.1"/>
</dbReference>
<evidence type="ECO:0000256" key="3">
    <source>
        <dbReference type="ARBA" id="ARBA00022676"/>
    </source>
</evidence>
<name>A0A5F1ZQ32_9LEPT</name>
<evidence type="ECO:0000313" key="10">
    <source>
        <dbReference type="EMBL" id="TGK05257.1"/>
    </source>
</evidence>
<dbReference type="Proteomes" id="UP000297946">
    <property type="component" value="Unassembled WGS sequence"/>
</dbReference>
<keyword evidence="6" id="KW-0256">Endoplasmic reticulum</keyword>
<dbReference type="PANTHER" id="PTHR22760">
    <property type="entry name" value="GLYCOSYLTRANSFERASE"/>
    <property type="match status" value="1"/>
</dbReference>
<dbReference type="Proteomes" id="UP000297273">
    <property type="component" value="Unassembled WGS sequence"/>
</dbReference>
<keyword evidence="12" id="KW-1185">Reference proteome</keyword>
<evidence type="ECO:0000256" key="6">
    <source>
        <dbReference type="ARBA" id="ARBA00022824"/>
    </source>
</evidence>
<evidence type="ECO:0000256" key="1">
    <source>
        <dbReference type="ARBA" id="ARBA00004127"/>
    </source>
</evidence>
<evidence type="ECO:0000256" key="5">
    <source>
        <dbReference type="ARBA" id="ARBA00022692"/>
    </source>
</evidence>
<feature type="transmembrane region" description="Helical" evidence="9">
    <location>
        <begin position="359"/>
        <end position="378"/>
    </location>
</feature>
<reference evidence="11" key="1">
    <citation type="submission" date="2018-10" db="EMBL/GenBank/DDBJ databases">
        <authorList>
            <person name="Vincent A.T."/>
            <person name="Schiettekatte O."/>
            <person name="Bourhy P."/>
            <person name="Veyrier F.J."/>
            <person name="Picardeau M."/>
        </authorList>
    </citation>
    <scope>NUCLEOTIDE SEQUENCE</scope>
    <source>
        <strain evidence="11">201702690</strain>
    </source>
</reference>
<evidence type="ECO:0000256" key="2">
    <source>
        <dbReference type="ARBA" id="ARBA00004586"/>
    </source>
</evidence>
<dbReference type="GO" id="GO:0012505">
    <property type="term" value="C:endomembrane system"/>
    <property type="evidence" value="ECO:0007669"/>
    <property type="project" value="UniProtKB-SubCell"/>
</dbReference>
<dbReference type="OrthoDB" id="313970at2"/>
<accession>A0A5F1ZQ32</accession>
<comment type="subcellular location">
    <subcellularLocation>
        <location evidence="1">Endomembrane system</location>
        <topology evidence="1">Multi-pass membrane protein</topology>
    </subcellularLocation>
    <subcellularLocation>
        <location evidence="2">Endoplasmic reticulum membrane</location>
    </subcellularLocation>
</comment>
<evidence type="ECO:0000256" key="7">
    <source>
        <dbReference type="ARBA" id="ARBA00022989"/>
    </source>
</evidence>
<dbReference type="AlphaFoldDB" id="A0A5F1ZQ32"/>
<feature type="transmembrane region" description="Helical" evidence="9">
    <location>
        <begin position="131"/>
        <end position="149"/>
    </location>
</feature>
<keyword evidence="5 9" id="KW-0812">Transmembrane</keyword>
<keyword evidence="3" id="KW-0328">Glycosyltransferase</keyword>
<feature type="transmembrane region" description="Helical" evidence="9">
    <location>
        <begin position="92"/>
        <end position="111"/>
    </location>
</feature>
<dbReference type="EMBL" id="RQGC01000013">
    <property type="protein sequence ID" value="TGL38393.1"/>
    <property type="molecule type" value="Genomic_DNA"/>
</dbReference>
<protein>
    <recommendedName>
        <fullName evidence="14">Mannosyltransferase</fullName>
    </recommendedName>
</protein>
<evidence type="ECO:0000313" key="12">
    <source>
        <dbReference type="Proteomes" id="UP000297273"/>
    </source>
</evidence>
<feature type="transmembrane region" description="Helical" evidence="9">
    <location>
        <begin position="303"/>
        <end position="321"/>
    </location>
</feature>
<feature type="transmembrane region" description="Helical" evidence="9">
    <location>
        <begin position="271"/>
        <end position="291"/>
    </location>
</feature>
<evidence type="ECO:0000256" key="8">
    <source>
        <dbReference type="ARBA" id="ARBA00023136"/>
    </source>
</evidence>
<evidence type="ECO:0000256" key="9">
    <source>
        <dbReference type="SAM" id="Phobius"/>
    </source>
</evidence>
<sequence>MLNIRNERRWFLILLGLGIAVRIATAIFNKGYLALDDYYILFFSVPAQSESLGLVDNVQSVPEIRSLIPDAIIRFFAKISYLIGFTDPLNQIQFVFVCLGILSAISIWIGYELLKYLYSETEEEPKNYTQWIPLVGTFLLSLHFLMPFVSTRSLIESMSAPFILGSVYFASVYWRSGDHTQLFWSLALLSIASLFRFQAGICAAALFSLVVYRSIQERKRKDVYLFLIYSVVLVILTGLPDLVFRGSFHSSLRSYISYNMHHSSEYGTSPWYAYLPTILGACLFPFLIGKYDGFHWKASYSKLIPALVYYGFFLALHSIIPHKEERFLLPVLPLMLLLLSPIVAYWWRKEKKRRISIRRFLFFLVNFLLLGLLSFFTIQNNTIELVRYLNSHTEIKQVYVYKDSIPHLPVSYAYRTPLEKYELVETLDENQQPRIKGFDPYKSCSAALIVRKDYVLGGIDPDPPWILMANFKSSPLEEFAVSLNPNKNKRRTSLYLYQFQLCKQAEEDPSKTGSAVF</sequence>
<organism evidence="10 13">
    <name type="scientific">Leptospira langatensis</name>
    <dbReference type="NCBI Taxonomy" id="2484983"/>
    <lineage>
        <taxon>Bacteria</taxon>
        <taxon>Pseudomonadati</taxon>
        <taxon>Spirochaetota</taxon>
        <taxon>Spirochaetia</taxon>
        <taxon>Leptospirales</taxon>
        <taxon>Leptospiraceae</taxon>
        <taxon>Leptospira</taxon>
    </lineage>
</organism>
<keyword evidence="7 9" id="KW-1133">Transmembrane helix</keyword>
<evidence type="ECO:0000313" key="13">
    <source>
        <dbReference type="Proteomes" id="UP000297946"/>
    </source>
</evidence>
<proteinExistence type="predicted"/>
<reference evidence="10 13" key="2">
    <citation type="journal article" date="2019" name="PLoS Negl. Trop. Dis.">
        <title>Revisiting the worldwide diversity of Leptospira species in the environment.</title>
        <authorList>
            <person name="Vincent A.T."/>
            <person name="Schiettekatte O."/>
            <person name="Bourhy P."/>
            <person name="Veyrier F.J."/>
            <person name="Picardeau M."/>
        </authorList>
    </citation>
    <scope>NUCLEOTIDE SEQUENCE [LARGE SCALE GENOMIC DNA]</scope>
    <source>
        <strain evidence="11">201702690</strain>
        <strain evidence="10 13">SSW18</strain>
    </source>
</reference>
<keyword evidence="8 9" id="KW-0472">Membrane</keyword>
<comment type="caution">
    <text evidence="10">The sequence shown here is derived from an EMBL/GenBank/DDBJ whole genome shotgun (WGS) entry which is preliminary data.</text>
</comment>
<dbReference type="Pfam" id="PF03901">
    <property type="entry name" value="Glyco_transf_22"/>
    <property type="match status" value="1"/>
</dbReference>
<feature type="transmembrane region" description="Helical" evidence="9">
    <location>
        <begin position="182"/>
        <end position="211"/>
    </location>
</feature>
<keyword evidence="4" id="KW-0808">Transferase</keyword>
<dbReference type="EMBL" id="RQER01000001">
    <property type="protein sequence ID" value="TGK05257.1"/>
    <property type="molecule type" value="Genomic_DNA"/>
</dbReference>
<feature type="transmembrane region" description="Helical" evidence="9">
    <location>
        <begin position="327"/>
        <end position="347"/>
    </location>
</feature>
<dbReference type="InterPro" id="IPR005599">
    <property type="entry name" value="GPI_mannosylTrfase"/>
</dbReference>
<evidence type="ECO:0000256" key="4">
    <source>
        <dbReference type="ARBA" id="ARBA00022679"/>
    </source>
</evidence>
<evidence type="ECO:0008006" key="14">
    <source>
        <dbReference type="Google" id="ProtNLM"/>
    </source>
</evidence>